<organism evidence="1 2">
    <name type="scientific">Sordaria brevicollis</name>
    <dbReference type="NCBI Taxonomy" id="83679"/>
    <lineage>
        <taxon>Eukaryota</taxon>
        <taxon>Fungi</taxon>
        <taxon>Dikarya</taxon>
        <taxon>Ascomycota</taxon>
        <taxon>Pezizomycotina</taxon>
        <taxon>Sordariomycetes</taxon>
        <taxon>Sordariomycetidae</taxon>
        <taxon>Sordariales</taxon>
        <taxon>Sordariaceae</taxon>
        <taxon>Sordaria</taxon>
    </lineage>
</organism>
<name>A0AAE0NVJ6_SORBR</name>
<gene>
    <name evidence="1" type="ORF">B0T20DRAFT_365520</name>
</gene>
<evidence type="ECO:0000313" key="2">
    <source>
        <dbReference type="Proteomes" id="UP001281003"/>
    </source>
</evidence>
<accession>A0AAE0NVJ6</accession>
<dbReference type="AlphaFoldDB" id="A0AAE0NVJ6"/>
<dbReference type="Proteomes" id="UP001281003">
    <property type="component" value="Unassembled WGS sequence"/>
</dbReference>
<reference evidence="1" key="2">
    <citation type="submission" date="2023-07" db="EMBL/GenBank/DDBJ databases">
        <authorList>
            <consortium name="Lawrence Berkeley National Laboratory"/>
            <person name="Haridas S."/>
            <person name="Hensen N."/>
            <person name="Bonometti L."/>
            <person name="Westerberg I."/>
            <person name="Brannstrom I.O."/>
            <person name="Guillou S."/>
            <person name="Cros-Aarteil S."/>
            <person name="Calhoun S."/>
            <person name="Kuo A."/>
            <person name="Mondo S."/>
            <person name="Pangilinan J."/>
            <person name="Riley R."/>
            <person name="LaButti K."/>
            <person name="Andreopoulos B."/>
            <person name="Lipzen A."/>
            <person name="Chen C."/>
            <person name="Yanf M."/>
            <person name="Daum C."/>
            <person name="Ng V."/>
            <person name="Clum A."/>
            <person name="Steindorff A."/>
            <person name="Ohm R."/>
            <person name="Martin F."/>
            <person name="Silar P."/>
            <person name="Natvig D."/>
            <person name="Lalanne C."/>
            <person name="Gautier V."/>
            <person name="Ament-velasquez S.L."/>
            <person name="Kruys A."/>
            <person name="Hutchinson M.I."/>
            <person name="Powell A.J."/>
            <person name="Barry K."/>
            <person name="Miller A.N."/>
            <person name="Grigoriev I.V."/>
            <person name="Debuchy R."/>
            <person name="Gladieux P."/>
            <person name="Thoren M.H."/>
            <person name="Johannesson H."/>
        </authorList>
    </citation>
    <scope>NUCLEOTIDE SEQUENCE</scope>
    <source>
        <strain evidence="1">FGSC 1904</strain>
    </source>
</reference>
<comment type="caution">
    <text evidence="1">The sequence shown here is derived from an EMBL/GenBank/DDBJ whole genome shotgun (WGS) entry which is preliminary data.</text>
</comment>
<evidence type="ECO:0000313" key="1">
    <source>
        <dbReference type="EMBL" id="KAK3388230.1"/>
    </source>
</evidence>
<feature type="non-terminal residue" evidence="1">
    <location>
        <position position="1"/>
    </location>
</feature>
<sequence length="51" mass="6095">YTYTGYTVYFLKDIVKIYNILPLLLKELDILVFKPNNTILTNREAPKYVIR</sequence>
<protein>
    <submittedName>
        <fullName evidence="1">Uncharacterized protein</fullName>
    </submittedName>
</protein>
<dbReference type="EMBL" id="JAUTDP010000017">
    <property type="protein sequence ID" value="KAK3388230.1"/>
    <property type="molecule type" value="Genomic_DNA"/>
</dbReference>
<proteinExistence type="predicted"/>
<reference evidence="1" key="1">
    <citation type="journal article" date="2023" name="Mol. Phylogenet. Evol.">
        <title>Genome-scale phylogeny and comparative genomics of the fungal order Sordariales.</title>
        <authorList>
            <person name="Hensen N."/>
            <person name="Bonometti L."/>
            <person name="Westerberg I."/>
            <person name="Brannstrom I.O."/>
            <person name="Guillou S."/>
            <person name="Cros-Aarteil S."/>
            <person name="Calhoun S."/>
            <person name="Haridas S."/>
            <person name="Kuo A."/>
            <person name="Mondo S."/>
            <person name="Pangilinan J."/>
            <person name="Riley R."/>
            <person name="LaButti K."/>
            <person name="Andreopoulos B."/>
            <person name="Lipzen A."/>
            <person name="Chen C."/>
            <person name="Yan M."/>
            <person name="Daum C."/>
            <person name="Ng V."/>
            <person name="Clum A."/>
            <person name="Steindorff A."/>
            <person name="Ohm R.A."/>
            <person name="Martin F."/>
            <person name="Silar P."/>
            <person name="Natvig D.O."/>
            <person name="Lalanne C."/>
            <person name="Gautier V."/>
            <person name="Ament-Velasquez S.L."/>
            <person name="Kruys A."/>
            <person name="Hutchinson M.I."/>
            <person name="Powell A.J."/>
            <person name="Barry K."/>
            <person name="Miller A.N."/>
            <person name="Grigoriev I.V."/>
            <person name="Debuchy R."/>
            <person name="Gladieux P."/>
            <person name="Hiltunen Thoren M."/>
            <person name="Johannesson H."/>
        </authorList>
    </citation>
    <scope>NUCLEOTIDE SEQUENCE</scope>
    <source>
        <strain evidence="1">FGSC 1904</strain>
    </source>
</reference>
<keyword evidence="2" id="KW-1185">Reference proteome</keyword>